<keyword evidence="3" id="KW-0833">Ubl conjugation pathway</keyword>
<name>A0A1U7HB50_9CYAN</name>
<protein>
    <recommendedName>
        <fullName evidence="5">Right handed beta helix domain-containing protein</fullName>
    </recommendedName>
</protein>
<keyword evidence="4" id="KW-0175">Coiled coil</keyword>
<feature type="coiled-coil region" evidence="4">
    <location>
        <begin position="111"/>
        <end position="221"/>
    </location>
</feature>
<dbReference type="SUPFAM" id="SSF51126">
    <property type="entry name" value="Pectin lyase-like"/>
    <property type="match status" value="2"/>
</dbReference>
<evidence type="ECO:0000259" key="5">
    <source>
        <dbReference type="Pfam" id="PF13229"/>
    </source>
</evidence>
<dbReference type="Proteomes" id="UP000186868">
    <property type="component" value="Unassembled WGS sequence"/>
</dbReference>
<dbReference type="Pfam" id="PF13229">
    <property type="entry name" value="Beta_helix"/>
    <property type="match status" value="1"/>
</dbReference>
<keyword evidence="2" id="KW-0677">Repeat</keyword>
<comment type="pathway">
    <text evidence="1">Protein modification; protein ubiquitination.</text>
</comment>
<evidence type="ECO:0000256" key="4">
    <source>
        <dbReference type="SAM" id="Coils"/>
    </source>
</evidence>
<dbReference type="OrthoDB" id="467713at2"/>
<dbReference type="InterPro" id="IPR022441">
    <property type="entry name" value="Para_beta_helix_rpt-2"/>
</dbReference>
<dbReference type="InterPro" id="IPR011050">
    <property type="entry name" value="Pectin_lyase_fold/virulence"/>
</dbReference>
<accession>A0A1U7HB50</accession>
<dbReference type="Gene3D" id="2.160.20.10">
    <property type="entry name" value="Single-stranded right-handed beta-helix, Pectin lyase-like"/>
    <property type="match status" value="2"/>
</dbReference>
<evidence type="ECO:0000256" key="1">
    <source>
        <dbReference type="ARBA" id="ARBA00004906"/>
    </source>
</evidence>
<dbReference type="InterPro" id="IPR012334">
    <property type="entry name" value="Pectin_lyas_fold"/>
</dbReference>
<organism evidence="6 7">
    <name type="scientific">Hydrococcus rivularis NIES-593</name>
    <dbReference type="NCBI Taxonomy" id="1921803"/>
    <lineage>
        <taxon>Bacteria</taxon>
        <taxon>Bacillati</taxon>
        <taxon>Cyanobacteriota</taxon>
        <taxon>Cyanophyceae</taxon>
        <taxon>Pleurocapsales</taxon>
        <taxon>Hydrococcaceae</taxon>
        <taxon>Hydrococcus</taxon>
    </lineage>
</organism>
<proteinExistence type="predicted"/>
<keyword evidence="7" id="KW-1185">Reference proteome</keyword>
<dbReference type="PANTHER" id="PTHR22990">
    <property type="entry name" value="F-BOX ONLY PROTEIN"/>
    <property type="match status" value="1"/>
</dbReference>
<dbReference type="EMBL" id="MRCB01000026">
    <property type="protein sequence ID" value="OKH20817.1"/>
    <property type="molecule type" value="Genomic_DNA"/>
</dbReference>
<evidence type="ECO:0000256" key="2">
    <source>
        <dbReference type="ARBA" id="ARBA00022737"/>
    </source>
</evidence>
<evidence type="ECO:0000256" key="3">
    <source>
        <dbReference type="ARBA" id="ARBA00022786"/>
    </source>
</evidence>
<evidence type="ECO:0000313" key="6">
    <source>
        <dbReference type="EMBL" id="OKH20817.1"/>
    </source>
</evidence>
<dbReference type="GO" id="GO:0006511">
    <property type="term" value="P:ubiquitin-dependent protein catabolic process"/>
    <property type="evidence" value="ECO:0007669"/>
    <property type="project" value="TreeGrafter"/>
</dbReference>
<dbReference type="PANTHER" id="PTHR22990:SF15">
    <property type="entry name" value="F-BOX ONLY PROTEIN 10"/>
    <property type="match status" value="1"/>
</dbReference>
<dbReference type="InterPro" id="IPR006626">
    <property type="entry name" value="PbH1"/>
</dbReference>
<dbReference type="STRING" id="1921803.NIES593_17560"/>
<dbReference type="InterPro" id="IPR051550">
    <property type="entry name" value="SCF-Subunits/Alg-Epimerases"/>
</dbReference>
<evidence type="ECO:0000313" key="7">
    <source>
        <dbReference type="Proteomes" id="UP000186868"/>
    </source>
</evidence>
<sequence>MTKDRQARAAFKERIRIYENSYQLPVLFSPFFLELKENIKARQKLVQQGIRSQSQWFGLVKTEELIGFEERFGELEKLVRDYDSIIHLLKKYQEAYQLFFVQVVDELRAFVGKQCQELAEAERERLELERSVQDNENLLSFLKSQKLQILRSAFLLHRAAQLVLRKVELIENSIKKLAQEQETQRALLEKMMERLKNYVRVSRLQQKINWIEENIRNLADVAINFEDYLKNYFGAFQNVIEQVIEIDNELSSKVDEIRILVEDIRNQNSKSFILDESESLSESLLNFLVQSNIKQEKLRETFEKVREENSINLDRFDLPEEVLKKISVVAALDSIQGRVNTQLIQRSWAILCLVVSKESNGDYQTIQEAINNARSGMRILVRPGLYLESLVIDKPLEILGDGKAQDIIIQSPDRDCLLMQTDYAVVRNLTLQGSSRHPGDKDFVVNIPQGQLIVEDCYLTSASLSCVAIHGDKANPTIRRCFISSGKESGISVYENGQGIIEDCNIFSNGLAGAIIQNGGNPIIRRCKIFKGDSNGILVYDSGQGIIEDCEIFNNINTGIEIRENGHPIIRNCKIYQGKTSGIFVHSNGQGIIKNCEIFGNGLQGIAIEEGGNPVIYQCKIYQEKESGILIYQNGKGIVKDCEIFDNFHTGVEIREGSNPFIHQCRIYHNHNCGIVVTKNGKGIVKGCDIFDNTYAGIAVTEGSNPLIRKCKIHRSGKYGVLCEKNSKGMVKDCEIFDNTCAEIKIREGSNPSIQQSQSESLKEKKLPISSQFHTTIDEMMGKFIYKDSL</sequence>
<feature type="domain" description="Right handed beta helix" evidence="5">
    <location>
        <begin position="558"/>
        <end position="705"/>
    </location>
</feature>
<comment type="caution">
    <text evidence="6">The sequence shown here is derived from an EMBL/GenBank/DDBJ whole genome shotgun (WGS) entry which is preliminary data.</text>
</comment>
<dbReference type="SMART" id="SM00710">
    <property type="entry name" value="PbH1"/>
    <property type="match status" value="12"/>
</dbReference>
<dbReference type="InterPro" id="IPR039448">
    <property type="entry name" value="Beta_helix"/>
</dbReference>
<gene>
    <name evidence="6" type="ORF">NIES593_17560</name>
</gene>
<dbReference type="AlphaFoldDB" id="A0A1U7HB50"/>
<reference evidence="6 7" key="1">
    <citation type="submission" date="2016-11" db="EMBL/GenBank/DDBJ databases">
        <title>Draft Genome Sequences of Nine Cyanobacterial Strains from Diverse Habitats.</title>
        <authorList>
            <person name="Zhu T."/>
            <person name="Hou S."/>
            <person name="Lu X."/>
            <person name="Hess W.R."/>
        </authorList>
    </citation>
    <scope>NUCLEOTIDE SEQUENCE [LARGE SCALE GENOMIC DNA]</scope>
    <source>
        <strain evidence="6 7">NIES-593</strain>
    </source>
</reference>
<dbReference type="NCBIfam" id="TIGR03804">
    <property type="entry name" value="para_beta_helix"/>
    <property type="match status" value="1"/>
</dbReference>
<dbReference type="RefSeq" id="WP_073600820.1">
    <property type="nucleotide sequence ID" value="NZ_MRCB01000026.1"/>
</dbReference>